<reference evidence="5" key="1">
    <citation type="submission" date="2020-05" db="EMBL/GenBank/DDBJ databases">
        <authorList>
            <person name="Chiriac C."/>
            <person name="Salcher M."/>
            <person name="Ghai R."/>
            <person name="Kavagutti S V."/>
        </authorList>
    </citation>
    <scope>NUCLEOTIDE SEQUENCE</scope>
</reference>
<evidence type="ECO:0000256" key="1">
    <source>
        <dbReference type="ARBA" id="ARBA00007557"/>
    </source>
</evidence>
<evidence type="ECO:0000256" key="3">
    <source>
        <dbReference type="ARBA" id="ARBA00022982"/>
    </source>
</evidence>
<evidence type="ECO:0000259" key="4">
    <source>
        <dbReference type="SMART" id="SM00893"/>
    </source>
</evidence>
<dbReference type="PANTHER" id="PTHR21294">
    <property type="entry name" value="ELECTRON TRANSFER FLAVOPROTEIN BETA-SUBUNIT"/>
    <property type="match status" value="1"/>
</dbReference>
<dbReference type="CDD" id="cd01714">
    <property type="entry name" value="ETF_beta"/>
    <property type="match status" value="1"/>
</dbReference>
<name>A0A6J7IN87_9ZZZZ</name>
<feature type="domain" description="Electron transfer flavoprotein alpha/beta-subunit N-terminal" evidence="4">
    <location>
        <begin position="23"/>
        <end position="207"/>
    </location>
</feature>
<dbReference type="SMART" id="SM00893">
    <property type="entry name" value="ETF"/>
    <property type="match status" value="1"/>
</dbReference>
<accession>A0A6J7IN87</accession>
<gene>
    <name evidence="5" type="ORF">UFOPK3773_00317</name>
</gene>
<dbReference type="PANTHER" id="PTHR21294:SF8">
    <property type="entry name" value="ELECTRON TRANSFER FLAVOPROTEIN SUBUNIT BETA"/>
    <property type="match status" value="1"/>
</dbReference>
<protein>
    <submittedName>
        <fullName evidence="5">Unannotated protein</fullName>
    </submittedName>
</protein>
<dbReference type="InterPro" id="IPR033948">
    <property type="entry name" value="ETF_beta_N"/>
</dbReference>
<dbReference type="SUPFAM" id="SSF52402">
    <property type="entry name" value="Adenine nucleotide alpha hydrolases-like"/>
    <property type="match status" value="1"/>
</dbReference>
<dbReference type="GO" id="GO:0009055">
    <property type="term" value="F:electron transfer activity"/>
    <property type="evidence" value="ECO:0007669"/>
    <property type="project" value="InterPro"/>
</dbReference>
<proteinExistence type="inferred from homology"/>
<comment type="similarity">
    <text evidence="1">Belongs to the ETF beta-subunit/FixA family.</text>
</comment>
<evidence type="ECO:0000256" key="2">
    <source>
        <dbReference type="ARBA" id="ARBA00022448"/>
    </source>
</evidence>
<dbReference type="PIRSF" id="PIRSF000090">
    <property type="entry name" value="Beta-ETF"/>
    <property type="match status" value="1"/>
</dbReference>
<dbReference type="Gene3D" id="3.40.50.620">
    <property type="entry name" value="HUPs"/>
    <property type="match status" value="1"/>
</dbReference>
<sequence>MKVLVCVTQTLEVSTYIELTPDGRSLDPAFATALVNEADLCAVEEALALVEAAGGGEVVLVSVGEDAAEEALRSALSLGPERAVRVWGEGVVLADTRSIAAALLACVESEAPDLVLTGVQASDTGAQSVGPALAAMWGVACVPVGRRLSASGSTLQLEREFEAGLVERVEVDLPALVTVQVGANTPRYGSFKDKMRAKKADISVVQPLALPPSRITLARMEVAPTGSHRSLELIEGGPSAVATRIMDLVREAQS</sequence>
<dbReference type="EMBL" id="CAFBNF010000018">
    <property type="protein sequence ID" value="CAB4932231.1"/>
    <property type="molecule type" value="Genomic_DNA"/>
</dbReference>
<dbReference type="InterPro" id="IPR012255">
    <property type="entry name" value="ETF_b"/>
</dbReference>
<organism evidence="5">
    <name type="scientific">freshwater metagenome</name>
    <dbReference type="NCBI Taxonomy" id="449393"/>
    <lineage>
        <taxon>unclassified sequences</taxon>
        <taxon>metagenomes</taxon>
        <taxon>ecological metagenomes</taxon>
    </lineage>
</organism>
<dbReference type="AlphaFoldDB" id="A0A6J7IN87"/>
<evidence type="ECO:0000313" key="5">
    <source>
        <dbReference type="EMBL" id="CAB4932231.1"/>
    </source>
</evidence>
<keyword evidence="3" id="KW-0249">Electron transport</keyword>
<keyword evidence="2" id="KW-0813">Transport</keyword>
<dbReference type="Pfam" id="PF01012">
    <property type="entry name" value="ETF"/>
    <property type="match status" value="1"/>
</dbReference>
<dbReference type="InterPro" id="IPR014730">
    <property type="entry name" value="ETF_a/b_N"/>
</dbReference>
<dbReference type="InterPro" id="IPR014729">
    <property type="entry name" value="Rossmann-like_a/b/a_fold"/>
</dbReference>